<protein>
    <submittedName>
        <fullName evidence="7">Threonine transporter RhtB</fullName>
    </submittedName>
</protein>
<feature type="transmembrane region" description="Helical" evidence="6">
    <location>
        <begin position="71"/>
        <end position="89"/>
    </location>
</feature>
<keyword evidence="4 6" id="KW-1133">Transmembrane helix</keyword>
<keyword evidence="2" id="KW-1003">Cell membrane</keyword>
<dbReference type="Proteomes" id="UP000253061">
    <property type="component" value="Unassembled WGS sequence"/>
</dbReference>
<dbReference type="EMBL" id="JPWB01000011">
    <property type="protein sequence ID" value="RCK19428.1"/>
    <property type="molecule type" value="Genomic_DNA"/>
</dbReference>
<dbReference type="PIRSF" id="PIRSF006324">
    <property type="entry name" value="LeuE"/>
    <property type="match status" value="1"/>
</dbReference>
<dbReference type="AlphaFoldDB" id="A0A367V2K8"/>
<evidence type="ECO:0000256" key="4">
    <source>
        <dbReference type="ARBA" id="ARBA00022989"/>
    </source>
</evidence>
<dbReference type="GO" id="GO:0005886">
    <property type="term" value="C:plasma membrane"/>
    <property type="evidence" value="ECO:0007669"/>
    <property type="project" value="UniProtKB-SubCell"/>
</dbReference>
<dbReference type="RefSeq" id="WP_062957959.1">
    <property type="nucleotide sequence ID" value="NZ_JPWB01000011.1"/>
</dbReference>
<dbReference type="Pfam" id="PF01810">
    <property type="entry name" value="LysE"/>
    <property type="match status" value="1"/>
</dbReference>
<feature type="transmembrane region" description="Helical" evidence="6">
    <location>
        <begin position="41"/>
        <end position="65"/>
    </location>
</feature>
<reference evidence="7 8" key="1">
    <citation type="submission" date="2014-07" db="EMBL/GenBank/DDBJ databases">
        <title>Draft genome sequence of Thalassospira profundimaris R8-17.</title>
        <authorList>
            <person name="Lai Q."/>
            <person name="Shao Z."/>
        </authorList>
    </citation>
    <scope>NUCLEOTIDE SEQUENCE [LARGE SCALE GENOMIC DNA]</scope>
    <source>
        <strain evidence="7 8">R8-17</strain>
    </source>
</reference>
<sequence>MLSLSLIGAFIPTAFFVSITPGMCMTLALTLGMTIGLKRTLWMMMGELVGVGIVVVASALGVAAVMLQYPAVFAVFKYIGGAYLAWLGIQLWRSRGRMAISAEVEGAKTATPFGLAAQGFVTAIANPKGWAFMISLLPPFISLQHAIAPQLSVLVAIILVTELICMTLYATGGRSLRKFLEKSGNVRVLNRVAGTLMIGVGVWLASS</sequence>
<evidence type="ECO:0000256" key="6">
    <source>
        <dbReference type="SAM" id="Phobius"/>
    </source>
</evidence>
<evidence type="ECO:0000313" key="8">
    <source>
        <dbReference type="Proteomes" id="UP000253061"/>
    </source>
</evidence>
<proteinExistence type="predicted"/>
<gene>
    <name evidence="7" type="ORF">TH6_19570</name>
</gene>
<name>A0A367V2K8_9PROT</name>
<keyword evidence="3 6" id="KW-0812">Transmembrane</keyword>
<dbReference type="GO" id="GO:0042970">
    <property type="term" value="F:homoserine transmembrane transporter activity"/>
    <property type="evidence" value="ECO:0007669"/>
    <property type="project" value="TreeGrafter"/>
</dbReference>
<feature type="transmembrane region" description="Helical" evidence="6">
    <location>
        <begin position="153"/>
        <end position="176"/>
    </location>
</feature>
<dbReference type="PANTHER" id="PTHR30086:SF5">
    <property type="entry name" value="HOMOGENTISATE EXPORT PROTEIN"/>
    <property type="match status" value="1"/>
</dbReference>
<evidence type="ECO:0000256" key="1">
    <source>
        <dbReference type="ARBA" id="ARBA00004651"/>
    </source>
</evidence>
<evidence type="ECO:0000256" key="3">
    <source>
        <dbReference type="ARBA" id="ARBA00022692"/>
    </source>
</evidence>
<comment type="caution">
    <text evidence="7">The sequence shown here is derived from an EMBL/GenBank/DDBJ whole genome shotgun (WGS) entry which is preliminary data.</text>
</comment>
<dbReference type="PANTHER" id="PTHR30086">
    <property type="entry name" value="ARGININE EXPORTER PROTEIN ARGO"/>
    <property type="match status" value="1"/>
</dbReference>
<dbReference type="InterPro" id="IPR001123">
    <property type="entry name" value="LeuE-type"/>
</dbReference>
<evidence type="ECO:0000256" key="2">
    <source>
        <dbReference type="ARBA" id="ARBA00022475"/>
    </source>
</evidence>
<evidence type="ECO:0000256" key="5">
    <source>
        <dbReference type="ARBA" id="ARBA00023136"/>
    </source>
</evidence>
<keyword evidence="5 6" id="KW-0472">Membrane</keyword>
<feature type="transmembrane region" description="Helical" evidence="6">
    <location>
        <begin position="6"/>
        <end position="29"/>
    </location>
</feature>
<accession>A0A367V2K8</accession>
<evidence type="ECO:0000313" key="7">
    <source>
        <dbReference type="EMBL" id="RCK19428.1"/>
    </source>
</evidence>
<comment type="subcellular location">
    <subcellularLocation>
        <location evidence="1">Cell membrane</location>
        <topology evidence="1">Multi-pass membrane protein</topology>
    </subcellularLocation>
</comment>
<feature type="transmembrane region" description="Helical" evidence="6">
    <location>
        <begin position="188"/>
        <end position="206"/>
    </location>
</feature>
<organism evidence="7 8">
    <name type="scientific">Thalassospira profundimaris</name>
    <dbReference type="NCBI Taxonomy" id="502049"/>
    <lineage>
        <taxon>Bacteria</taxon>
        <taxon>Pseudomonadati</taxon>
        <taxon>Pseudomonadota</taxon>
        <taxon>Alphaproteobacteria</taxon>
        <taxon>Rhodospirillales</taxon>
        <taxon>Thalassospiraceae</taxon>
        <taxon>Thalassospira</taxon>
    </lineage>
</organism>